<feature type="signal peptide" evidence="1">
    <location>
        <begin position="1"/>
        <end position="22"/>
    </location>
</feature>
<evidence type="ECO:0000313" key="3">
    <source>
        <dbReference type="EMBL" id="BBB29954.1"/>
    </source>
</evidence>
<sequence>MKNKILGTLSLLSILAVQPANAAFITDISSLTGAVNLIDFSEFTGSNQHHRVNGPINIGTPIGENIEVSTAQDPLDLWLTNTTWDLSNNQEWNSGRNGFLGISQPDNVNVFPVRIDFNSGNISSFGFFMNYFSRRDANNGVVSLSAFDSGSTLLEEFVINGSDSTSINTPSSNNDGAFRGIKRDNADIAYIELLGFHAVFDDLQFTRAGTSSVPEPGSILLLMLGLAGIRASARNSKKTH</sequence>
<evidence type="ECO:0000259" key="2">
    <source>
        <dbReference type="Pfam" id="PF07589"/>
    </source>
</evidence>
<feature type="domain" description="Ice-binding protein C-terminal" evidence="2">
    <location>
        <begin position="212"/>
        <end position="232"/>
    </location>
</feature>
<dbReference type="InterPro" id="IPR013424">
    <property type="entry name" value="Ice-binding_C"/>
</dbReference>
<dbReference type="RefSeq" id="WP_201347179.1">
    <property type="nucleotide sequence ID" value="NZ_AP014546.1"/>
</dbReference>
<protein>
    <recommendedName>
        <fullName evidence="2">Ice-binding protein C-terminal domain-containing protein</fullName>
    </recommendedName>
</protein>
<organism evidence="3 4">
    <name type="scientific">Neptunomonas japonica JAMM 1380</name>
    <dbReference type="NCBI Taxonomy" id="1441457"/>
    <lineage>
        <taxon>Bacteria</taxon>
        <taxon>Pseudomonadati</taxon>
        <taxon>Pseudomonadota</taxon>
        <taxon>Gammaproteobacteria</taxon>
        <taxon>Oceanospirillales</taxon>
        <taxon>Oceanospirillaceae</taxon>
        <taxon>Neptunomonas</taxon>
    </lineage>
</organism>
<dbReference type="Proteomes" id="UP000595332">
    <property type="component" value="Chromosome"/>
</dbReference>
<feature type="chain" id="PRO_5032896781" description="Ice-binding protein C-terminal domain-containing protein" evidence="1">
    <location>
        <begin position="23"/>
        <end position="240"/>
    </location>
</feature>
<gene>
    <name evidence="3" type="ORF">NEJAP_2004</name>
</gene>
<dbReference type="Pfam" id="PF07589">
    <property type="entry name" value="PEP-CTERM"/>
    <property type="match status" value="1"/>
</dbReference>
<dbReference type="EMBL" id="AP014546">
    <property type="protein sequence ID" value="BBB29954.1"/>
    <property type="molecule type" value="Genomic_DNA"/>
</dbReference>
<dbReference type="KEGG" id="njp:NEJAP_2004"/>
<keyword evidence="4" id="KW-1185">Reference proteome</keyword>
<dbReference type="NCBIfam" id="TIGR02595">
    <property type="entry name" value="PEP_CTERM"/>
    <property type="match status" value="1"/>
</dbReference>
<evidence type="ECO:0000256" key="1">
    <source>
        <dbReference type="SAM" id="SignalP"/>
    </source>
</evidence>
<proteinExistence type="predicted"/>
<dbReference type="AlphaFoldDB" id="A0A7R6SVU3"/>
<evidence type="ECO:0000313" key="4">
    <source>
        <dbReference type="Proteomes" id="UP000595332"/>
    </source>
</evidence>
<reference evidence="3 4" key="1">
    <citation type="journal article" date="2008" name="Int. J. Syst. Evol. Microbiol.">
        <title>Neptunomonas japonica sp. nov., an Osedax japonicus symbiont-like bacterium isolated from sediment adjacent to sperm whale carcasses off Kagoshima, Japan.</title>
        <authorList>
            <person name="Miyazaki M."/>
            <person name="Nogi Y."/>
            <person name="Fujiwara Y."/>
            <person name="Kawato M."/>
            <person name="Kubokawa K."/>
            <person name="Horikoshi K."/>
        </authorList>
    </citation>
    <scope>NUCLEOTIDE SEQUENCE [LARGE SCALE GENOMIC DNA]</scope>
    <source>
        <strain evidence="3 4">JAMM 1380</strain>
    </source>
</reference>
<accession>A0A7R6SVU3</accession>
<name>A0A7R6SVU3_9GAMM</name>
<keyword evidence="1" id="KW-0732">Signal</keyword>